<evidence type="ECO:0000259" key="3">
    <source>
        <dbReference type="PROSITE" id="PS51208"/>
    </source>
</evidence>
<dbReference type="InterPro" id="IPR005546">
    <property type="entry name" value="Autotransporte_beta"/>
</dbReference>
<dbReference type="Pfam" id="PF03797">
    <property type="entry name" value="Autotransporter"/>
    <property type="match status" value="1"/>
</dbReference>
<dbReference type="SUPFAM" id="SSF103515">
    <property type="entry name" value="Autotransporter"/>
    <property type="match status" value="1"/>
</dbReference>
<accession>A0A2H9TAT1</accession>
<dbReference type="NCBIfam" id="TIGR01414">
    <property type="entry name" value="autotrans_barl"/>
    <property type="match status" value="1"/>
</dbReference>
<feature type="region of interest" description="Disordered" evidence="2">
    <location>
        <begin position="156"/>
        <end position="185"/>
    </location>
</feature>
<sequence length="883" mass="99829">MSKDSKLFKKTLLSLFVSIAMGGTIEAMAVATGSGDKNISPPSEFGIHDPELQKLYGDVQGESYSSFDVKPMVKRSRGSTPVSNGEKTLKNMMVSLLEENKRLQSNSSVLHNEQPKKHRQKIPTMASVLGVVGDYEVTDEEIEQTRKDLEKLKSESLQMEPEMESRYTDMSSSSNDKKSKKIGSRMDNLTESIREIRRGIESGSDRNISQSQNGTSEEVLLELHNSLVKVDKKNKENEKFIRKMGWCYSEMEKAIDELTDENRRLKLAHMPKLDREQKKRYVSRIPLYTKDSELPDTIKLEKAYTKMVTVDKQLELAVQFQHREEALGSNEKIKKDIYKFKQQKEQIALQIRLLENKKSQFYLSELERLKDKNDRMRMLTYQREANVLKINESDKAIPQEYNARINEYENAIIREEREYIENKIRENKELEQQKLIDQYKRIISEKENALADKKKAVMNRLSTSKIYHVDIAPDASVSDKEQQEVKQLQREIEKLSGDKQSEKKQVQNLQDQLKALQQKQKEAEEIQARLQLALEETGRKAEDKKEDSEEEKEILVIPIQVVPHQEPMKLAVTGKIIQGKVPQRAGIQMVGENSKRIHAHLKDQIQEKMLAAGDGAEREEIWGSYIHSNGKQNNKGSIKGYSSRLDGVTIGADANMVDSPFSLGAVFSAAKSRVNVHQAADSVSSDFYLLSLYGNYAEGKCFIDGIVSYGIGMNDYQSVIQGKKNKATGDSKTYGLSLSTGYNYALDPQWSLQPRAEFNCLKADVDAYKMAKTRYKAKSLLVTELGLGTILSGNISLEKGVLTPELSLMGYHDFNGGDMGGTAVADGQSLKLKGLKRNRNRGVAGAGVSYSMDNNLTLGLDYNYDFSKGYRADSLKASVGYLF</sequence>
<feature type="coiled-coil region" evidence="1">
    <location>
        <begin position="413"/>
        <end position="551"/>
    </location>
</feature>
<evidence type="ECO:0000256" key="2">
    <source>
        <dbReference type="SAM" id="MobiDB-lite"/>
    </source>
</evidence>
<reference evidence="4" key="1">
    <citation type="journal article" date="2017" name="Appl. Environ. Microbiol.">
        <title>Molecular characterization of an Endozoicomonas-like organism causing infection in king scallop Pecten maximus L.</title>
        <authorList>
            <person name="Cano I."/>
            <person name="van Aerle R."/>
            <person name="Ross S."/>
            <person name="Verner-Jeffreys D.W."/>
            <person name="Paley R.K."/>
            <person name="Rimmer G."/>
            <person name="Ryder D."/>
            <person name="Hooper P."/>
            <person name="Stone D."/>
            <person name="Feist S.W."/>
        </authorList>
    </citation>
    <scope>NUCLEOTIDE SEQUENCE</scope>
</reference>
<dbReference type="AlphaFoldDB" id="A0A2H9TAT1"/>
<evidence type="ECO:0000313" key="4">
    <source>
        <dbReference type="EMBL" id="PJE80333.1"/>
    </source>
</evidence>
<organism evidence="4">
    <name type="scientific">invertebrate metagenome</name>
    <dbReference type="NCBI Taxonomy" id="1711999"/>
    <lineage>
        <taxon>unclassified sequences</taxon>
        <taxon>metagenomes</taxon>
        <taxon>organismal metagenomes</taxon>
    </lineage>
</organism>
<gene>
    <name evidence="4" type="primary">sca2_1</name>
    <name evidence="4" type="ORF">CI610_00666</name>
</gene>
<dbReference type="EMBL" id="NSIT01000021">
    <property type="protein sequence ID" value="PJE80333.1"/>
    <property type="molecule type" value="Genomic_DNA"/>
</dbReference>
<feature type="domain" description="Autotransporter" evidence="3">
    <location>
        <begin position="614"/>
        <end position="883"/>
    </location>
</feature>
<proteinExistence type="predicted"/>
<dbReference type="InterPro" id="IPR006315">
    <property type="entry name" value="OM_autotransptr_brl_dom"/>
</dbReference>
<dbReference type="InterPro" id="IPR036709">
    <property type="entry name" value="Autotransporte_beta_dom_sf"/>
</dbReference>
<evidence type="ECO:0000256" key="1">
    <source>
        <dbReference type="SAM" id="Coils"/>
    </source>
</evidence>
<name>A0A2H9TAT1_9ZZZZ</name>
<dbReference type="Gene3D" id="2.40.128.130">
    <property type="entry name" value="Autotransporter beta-domain"/>
    <property type="match status" value="1"/>
</dbReference>
<dbReference type="SMART" id="SM00869">
    <property type="entry name" value="Autotransporter"/>
    <property type="match status" value="1"/>
</dbReference>
<keyword evidence="1" id="KW-0175">Coiled coil</keyword>
<comment type="caution">
    <text evidence="4">The sequence shown here is derived from an EMBL/GenBank/DDBJ whole genome shotgun (WGS) entry which is preliminary data.</text>
</comment>
<protein>
    <submittedName>
        <fullName evidence="4">Putative surface cell antigen sca2</fullName>
    </submittedName>
</protein>
<dbReference type="PROSITE" id="PS51208">
    <property type="entry name" value="AUTOTRANSPORTER"/>
    <property type="match status" value="1"/>
</dbReference>
<dbReference type="GO" id="GO:0019867">
    <property type="term" value="C:outer membrane"/>
    <property type="evidence" value="ECO:0007669"/>
    <property type="project" value="InterPro"/>
</dbReference>